<dbReference type="EMBL" id="CAJFDI010000002">
    <property type="protein sequence ID" value="CAD5214032.1"/>
    <property type="molecule type" value="Genomic_DNA"/>
</dbReference>
<dbReference type="Proteomes" id="UP000095284">
    <property type="component" value="Unplaced"/>
</dbReference>
<organism evidence="2 4">
    <name type="scientific">Bursaphelenchus xylophilus</name>
    <name type="common">Pinewood nematode worm</name>
    <name type="synonym">Aphelenchoides xylophilus</name>
    <dbReference type="NCBI Taxonomy" id="6326"/>
    <lineage>
        <taxon>Eukaryota</taxon>
        <taxon>Metazoa</taxon>
        <taxon>Ecdysozoa</taxon>
        <taxon>Nematoda</taxon>
        <taxon>Chromadorea</taxon>
        <taxon>Rhabditida</taxon>
        <taxon>Tylenchina</taxon>
        <taxon>Tylenchomorpha</taxon>
        <taxon>Aphelenchoidea</taxon>
        <taxon>Aphelenchoididae</taxon>
        <taxon>Bursaphelenchus</taxon>
    </lineage>
</organism>
<gene>
    <name evidence="1" type="ORF">BXYJ_LOCUS3327</name>
</gene>
<name>A0A1I7SCK2_BURXY</name>
<accession>A0A1I7SCK2</accession>
<dbReference type="Proteomes" id="UP000582659">
    <property type="component" value="Unassembled WGS sequence"/>
</dbReference>
<sequence length="85" mass="9480">MHRAEEAMVTCTVQRKPGKAYCTVQNGVLFFAQCMPRKSLQRLYGRTRYGSGPFIGLGWADGVYERIRGRAGPHLALARPQIGPE</sequence>
<dbReference type="WBParaSite" id="BXY_1075400.1">
    <property type="protein sequence ID" value="BXY_1075400.1"/>
    <property type="gene ID" value="BXY_1075400"/>
</dbReference>
<reference evidence="1" key="2">
    <citation type="submission" date="2020-09" db="EMBL/GenBank/DDBJ databases">
        <authorList>
            <person name="Kikuchi T."/>
        </authorList>
    </citation>
    <scope>NUCLEOTIDE SEQUENCE</scope>
    <source>
        <strain evidence="1">Ka4C1</strain>
    </source>
</reference>
<evidence type="ECO:0000313" key="2">
    <source>
        <dbReference type="Proteomes" id="UP000095284"/>
    </source>
</evidence>
<evidence type="ECO:0000313" key="3">
    <source>
        <dbReference type="Proteomes" id="UP000659654"/>
    </source>
</evidence>
<reference evidence="4" key="1">
    <citation type="submission" date="2016-11" db="UniProtKB">
        <authorList>
            <consortium name="WormBaseParasite"/>
        </authorList>
    </citation>
    <scope>IDENTIFICATION</scope>
</reference>
<dbReference type="AlphaFoldDB" id="A0A1I7SCK2"/>
<dbReference type="EMBL" id="CAJFCV020000002">
    <property type="protein sequence ID" value="CAG9093956.1"/>
    <property type="molecule type" value="Genomic_DNA"/>
</dbReference>
<protein>
    <submittedName>
        <fullName evidence="1">(pine wood nematode) hypothetical protein</fullName>
    </submittedName>
</protein>
<dbReference type="Proteomes" id="UP000659654">
    <property type="component" value="Unassembled WGS sequence"/>
</dbReference>
<proteinExistence type="predicted"/>
<dbReference type="SMR" id="A0A1I7SCK2"/>
<keyword evidence="3" id="KW-1185">Reference proteome</keyword>
<evidence type="ECO:0000313" key="1">
    <source>
        <dbReference type="EMBL" id="CAD5214032.1"/>
    </source>
</evidence>
<evidence type="ECO:0000313" key="4">
    <source>
        <dbReference type="WBParaSite" id="BXY_1075400.1"/>
    </source>
</evidence>